<gene>
    <name evidence="3" type="primary">choX</name>
    <name evidence="3" type="ORF">GHJ91_17175</name>
</gene>
<dbReference type="EMBL" id="WISB01000108">
    <property type="protein sequence ID" value="MQW70820.1"/>
    <property type="molecule type" value="Genomic_DNA"/>
</dbReference>
<dbReference type="SUPFAM" id="SSF53850">
    <property type="entry name" value="Periplasmic binding protein-like II"/>
    <property type="match status" value="1"/>
</dbReference>
<organism evidence="3">
    <name type="scientific">Sinorhizobium medicae</name>
    <dbReference type="NCBI Taxonomy" id="110321"/>
    <lineage>
        <taxon>Bacteria</taxon>
        <taxon>Pseudomonadati</taxon>
        <taxon>Pseudomonadota</taxon>
        <taxon>Alphaproteobacteria</taxon>
        <taxon>Hyphomicrobiales</taxon>
        <taxon>Rhizobiaceae</taxon>
        <taxon>Sinorhizobium/Ensifer group</taxon>
        <taxon>Sinorhizobium</taxon>
    </lineage>
</organism>
<keyword evidence="1" id="KW-0732">Signal</keyword>
<evidence type="ECO:0000259" key="2">
    <source>
        <dbReference type="Pfam" id="PF04069"/>
    </source>
</evidence>
<reference evidence="3" key="1">
    <citation type="journal article" date="2013" name="Genome Biol.">
        <title>Comparative genomics of the core and accessory genomes of 48 Sinorhizobium strains comprising five genospecies.</title>
        <authorList>
            <person name="Sugawara M."/>
            <person name="Epstein B."/>
            <person name="Badgley B.D."/>
            <person name="Unno T."/>
            <person name="Xu L."/>
            <person name="Reese J."/>
            <person name="Gyaneshwar P."/>
            <person name="Denny R."/>
            <person name="Mudge J."/>
            <person name="Bharti A.K."/>
            <person name="Farmer A.D."/>
            <person name="May G.D."/>
            <person name="Woodward J.E."/>
            <person name="Medigue C."/>
            <person name="Vallenet D."/>
            <person name="Lajus A."/>
            <person name="Rouy Z."/>
            <person name="Martinez-Vaz B."/>
            <person name="Tiffin P."/>
            <person name="Young N.D."/>
            <person name="Sadowsky M.J."/>
        </authorList>
    </citation>
    <scope>NUCLEOTIDE SEQUENCE</scope>
    <source>
        <strain evidence="3">M1</strain>
    </source>
</reference>
<dbReference type="InterPro" id="IPR017783">
    <property type="entry name" value="ABC_choline_sub-bd"/>
</dbReference>
<dbReference type="GO" id="GO:0033265">
    <property type="term" value="F:choline binding"/>
    <property type="evidence" value="ECO:0007669"/>
    <property type="project" value="InterPro"/>
</dbReference>
<dbReference type="Gene3D" id="3.40.190.100">
    <property type="entry name" value="Glycine betaine-binding periplasmic protein, domain 2"/>
    <property type="match status" value="1"/>
</dbReference>
<protein>
    <submittedName>
        <fullName evidence="3">Choline ABC transporter substrate-binding protein</fullName>
    </submittedName>
</protein>
<dbReference type="GO" id="GO:0043190">
    <property type="term" value="C:ATP-binding cassette (ABC) transporter complex"/>
    <property type="evidence" value="ECO:0007669"/>
    <property type="project" value="InterPro"/>
</dbReference>
<evidence type="ECO:0000256" key="1">
    <source>
        <dbReference type="SAM" id="SignalP"/>
    </source>
</evidence>
<dbReference type="Gene3D" id="3.40.190.10">
    <property type="entry name" value="Periplasmic binding protein-like II"/>
    <property type="match status" value="1"/>
</dbReference>
<feature type="chain" id="PRO_5026171300" evidence="1">
    <location>
        <begin position="46"/>
        <end position="336"/>
    </location>
</feature>
<accession>A0A6G1WM31</accession>
<feature type="domain" description="ABC-type glycine betaine transport system substrate-binding" evidence="2">
    <location>
        <begin position="52"/>
        <end position="305"/>
    </location>
</feature>
<dbReference type="CDD" id="cd13640">
    <property type="entry name" value="PBP2_ChoX"/>
    <property type="match status" value="1"/>
</dbReference>
<dbReference type="GO" id="GO:0015871">
    <property type="term" value="P:choline transport"/>
    <property type="evidence" value="ECO:0007669"/>
    <property type="project" value="InterPro"/>
</dbReference>
<feature type="signal peptide" evidence="1">
    <location>
        <begin position="1"/>
        <end position="45"/>
    </location>
</feature>
<comment type="caution">
    <text evidence="3">The sequence shown here is derived from an EMBL/GenBank/DDBJ whole genome shotgun (WGS) entry which is preliminary data.</text>
</comment>
<dbReference type="AlphaFoldDB" id="A0A6G1WM31"/>
<sequence>MSRLSGLLTCVSQCIQNLRRGNMTMLKQITAMTTGLLMTIGVANAAEPESCKTVRFSDVGWTDITSTTAVASTILEALGYAPESKLLSIPVTYASMKNKDIDVYLGDWQPSMEADRKSFLEDKSIEVIGPNLTGAKYTFAVPKYVADAGVKDISDLQKFADKFGRKIYGIEPGNNGNRMILDMINKGDFGLTGWELVESSEQGMLAEVERATKDEQWIVFLGWAPHPMNTRYRIDYLSGADAYFGPNYGGADIYTNIRAGYAQECPNVARFVTNLRFTLDMENEIMNGILNDGKDPKEAAADWLKAHPDAVAPWLEGVTTYDGGPAAGAVEMALKS</sequence>
<dbReference type="GO" id="GO:0022857">
    <property type="term" value="F:transmembrane transporter activity"/>
    <property type="evidence" value="ECO:0007669"/>
    <property type="project" value="InterPro"/>
</dbReference>
<proteinExistence type="predicted"/>
<evidence type="ECO:0000313" key="3">
    <source>
        <dbReference type="EMBL" id="MQW70820.1"/>
    </source>
</evidence>
<dbReference type="NCBIfam" id="TIGR03414">
    <property type="entry name" value="ABC_choline_bnd"/>
    <property type="match status" value="1"/>
</dbReference>
<dbReference type="OMA" id="ERCPNAG"/>
<name>A0A6G1WM31_9HYPH</name>
<dbReference type="GO" id="GO:0042597">
    <property type="term" value="C:periplasmic space"/>
    <property type="evidence" value="ECO:0007669"/>
    <property type="project" value="InterPro"/>
</dbReference>
<dbReference type="InterPro" id="IPR007210">
    <property type="entry name" value="ABC_Gly_betaine_transp_sub-bd"/>
</dbReference>
<dbReference type="Pfam" id="PF04069">
    <property type="entry name" value="OpuAC"/>
    <property type="match status" value="1"/>
</dbReference>